<dbReference type="Proteomes" id="UP000035740">
    <property type="component" value="Unassembled WGS sequence"/>
</dbReference>
<dbReference type="AlphaFoldDB" id="A0A0J7YQL0"/>
<name>A0A0J7YQL0_BETVV</name>
<protein>
    <submittedName>
        <fullName evidence="1">Uncharacterized protein</fullName>
    </submittedName>
</protein>
<sequence>LSNFLETNTLPQNSDKPPVLLASRVLKLLLHTNHWIKPDFIYVPRPRFN</sequence>
<dbReference type="EMBL" id="KQ108938">
    <property type="protein sequence ID" value="KMS65418.1"/>
    <property type="molecule type" value="Genomic_DNA"/>
</dbReference>
<proteinExistence type="predicted"/>
<gene>
    <name evidence="1" type="ORF">BVRB_036190</name>
</gene>
<evidence type="ECO:0000313" key="2">
    <source>
        <dbReference type="Proteomes" id="UP000035740"/>
    </source>
</evidence>
<feature type="non-terminal residue" evidence="1">
    <location>
        <position position="1"/>
    </location>
</feature>
<dbReference type="Gramene" id="KMS65418">
    <property type="protein sequence ID" value="KMS65418"/>
    <property type="gene ID" value="BVRB_036190"/>
</dbReference>
<reference evidence="1 2" key="1">
    <citation type="journal article" date="2014" name="Nature">
        <title>The genome of the recently domesticated crop plant sugar beet (Beta vulgaris).</title>
        <authorList>
            <person name="Dohm J.C."/>
            <person name="Minoche A.E."/>
            <person name="Holtgrawe D."/>
            <person name="Capella-Gutierrez S."/>
            <person name="Zakrzewski F."/>
            <person name="Tafer H."/>
            <person name="Rupp O."/>
            <person name="Sorensen T.R."/>
            <person name="Stracke R."/>
            <person name="Reinhardt R."/>
            <person name="Goesmann A."/>
            <person name="Kraft T."/>
            <person name="Schulz B."/>
            <person name="Stadler P.F."/>
            <person name="Schmidt T."/>
            <person name="Gabaldon T."/>
            <person name="Lehrach H."/>
            <person name="Weisshaar B."/>
            <person name="Himmelbauer H."/>
        </authorList>
    </citation>
    <scope>NUCLEOTIDE SEQUENCE [LARGE SCALE GENOMIC DNA]</scope>
    <source>
        <tissue evidence="1">Taproot</tissue>
    </source>
</reference>
<keyword evidence="2" id="KW-1185">Reference proteome</keyword>
<evidence type="ECO:0000313" key="1">
    <source>
        <dbReference type="EMBL" id="KMS65418.1"/>
    </source>
</evidence>
<accession>A0A0J7YQL0</accession>
<organism evidence="1 2">
    <name type="scientific">Beta vulgaris subsp. vulgaris</name>
    <name type="common">Beet</name>
    <dbReference type="NCBI Taxonomy" id="3555"/>
    <lineage>
        <taxon>Eukaryota</taxon>
        <taxon>Viridiplantae</taxon>
        <taxon>Streptophyta</taxon>
        <taxon>Embryophyta</taxon>
        <taxon>Tracheophyta</taxon>
        <taxon>Spermatophyta</taxon>
        <taxon>Magnoliopsida</taxon>
        <taxon>eudicotyledons</taxon>
        <taxon>Gunneridae</taxon>
        <taxon>Pentapetalae</taxon>
        <taxon>Caryophyllales</taxon>
        <taxon>Chenopodiaceae</taxon>
        <taxon>Betoideae</taxon>
        <taxon>Beta</taxon>
    </lineage>
</organism>